<dbReference type="CDD" id="cd06170">
    <property type="entry name" value="LuxR_C_like"/>
    <property type="match status" value="1"/>
</dbReference>
<keyword evidence="1" id="KW-0805">Transcription regulation</keyword>
<evidence type="ECO:0000256" key="2">
    <source>
        <dbReference type="ARBA" id="ARBA00023125"/>
    </source>
</evidence>
<geneLocation type="plasmid" evidence="6 7">
    <name>unnamed1</name>
</geneLocation>
<feature type="domain" description="HTH luxR-type" evidence="4">
    <location>
        <begin position="217"/>
        <end position="279"/>
    </location>
</feature>
<dbReference type="InterPro" id="IPR036388">
    <property type="entry name" value="WH-like_DNA-bd_sf"/>
</dbReference>
<dbReference type="SUPFAM" id="SSF46894">
    <property type="entry name" value="C-terminal effector domain of the bipartite response regulators"/>
    <property type="match status" value="1"/>
</dbReference>
<dbReference type="PROSITE" id="PS50043">
    <property type="entry name" value="HTH_LUXR_2"/>
    <property type="match status" value="1"/>
</dbReference>
<sequence>MIEKSLPYEPGVRAPRFPIQVAEFDGRAAPRSVHAFLPKLVDACGLPSFEGLVAQVAKQALDCDHVTGFSFQIDEPPVVVCMSSVDEHNPVRRVSGPYVATHWCNDPTNLFLFEKFKRDNVYLIFMSEDQVPDERYRHDCFTSTGVKHRVSLLKWHERGIIKLSFHRTERAGPFSADAMNEIVPWAEVLASLLIKHDLVRPSPRSGVEAAERYKLSIGIYCPELTAREREVCGLIAVGLSSEAIALTLNVSVNTVLTFRRRAYTKLSISSQNELMRILL</sequence>
<keyword evidence="2" id="KW-0238">DNA-binding</keyword>
<proteinExistence type="predicted"/>
<keyword evidence="8" id="KW-1185">Reference proteome</keyword>
<reference evidence="5" key="1">
    <citation type="submission" date="2019-07" db="EMBL/GenBank/DDBJ databases">
        <title>FDA dAtabase for Regulatory Grade micrObial Sequences (FDA-ARGOS): Supporting development and validation of Infectious Disease Dx tests.</title>
        <authorList>
            <person name="Bachman M."/>
            <person name="Young C."/>
            <person name="Tallon L."/>
            <person name="Sadzewicz L."/>
            <person name="Vavikolanu K."/>
            <person name="Mehta A."/>
            <person name="Aluvathingal J."/>
            <person name="Nadendla S."/>
            <person name="Nandy P."/>
            <person name="Geyer C."/>
            <person name="Yan Y."/>
            <person name="Sichtig H."/>
        </authorList>
    </citation>
    <scope>NUCLEOTIDE SEQUENCE</scope>
    <source>
        <strain evidence="5">FDAARGOS_618</strain>
        <plasmid evidence="5">unnamed2</plasmid>
    </source>
</reference>
<keyword evidence="6" id="KW-0614">Plasmid</keyword>
<accession>A0A6H0ZIK6</accession>
<reference evidence="6 7" key="2">
    <citation type="submission" date="2020-04" db="EMBL/GenBank/DDBJ databases">
        <title>FDA dAtabase for Regulatory Grade micrObial Sequences (FDA-ARGOS): Supporting development and validation of Infectious Disease Dx tests.</title>
        <authorList>
            <person name="Sciortino C."/>
            <person name="Tallon L."/>
            <person name="Sadzewicz L."/>
            <person name="Vavikolanu K."/>
            <person name="Mehta A."/>
            <person name="Aluvathingal J."/>
            <person name="Nadendla S."/>
            <person name="Nandy P."/>
            <person name="Geyer C."/>
            <person name="Yan Y."/>
            <person name="Sichtig H."/>
        </authorList>
    </citation>
    <scope>NUCLEOTIDE SEQUENCE [LARGE SCALE GENOMIC DNA]</scope>
    <source>
        <strain evidence="6 7">FDAARGOS_633</strain>
        <plasmid evidence="6 7">unnamed1</plasmid>
    </source>
</reference>
<keyword evidence="3" id="KW-0804">Transcription</keyword>
<dbReference type="InterPro" id="IPR000792">
    <property type="entry name" value="Tscrpt_reg_LuxR_C"/>
</dbReference>
<dbReference type="RefSeq" id="WP_052820737.1">
    <property type="nucleotide sequence ID" value="NZ_CP050897.1"/>
</dbReference>
<evidence type="ECO:0000313" key="8">
    <source>
        <dbReference type="Proteomes" id="UP001155820"/>
    </source>
</evidence>
<dbReference type="PANTHER" id="PTHR44688">
    <property type="entry name" value="DNA-BINDING TRANSCRIPTIONAL ACTIVATOR DEVR_DOSR"/>
    <property type="match status" value="1"/>
</dbReference>
<dbReference type="AlphaFoldDB" id="A0A6H0ZIK6"/>
<dbReference type="PRINTS" id="PR00038">
    <property type="entry name" value="HTHLUXR"/>
</dbReference>
<name>A0A6H0ZIK6_9HYPH</name>
<geneLocation type="plasmid" evidence="5">
    <name>unnamed2</name>
</geneLocation>
<dbReference type="EMBL" id="CP050897">
    <property type="protein sequence ID" value="QIX19973.1"/>
    <property type="molecule type" value="Genomic_DNA"/>
</dbReference>
<dbReference type="Proteomes" id="UP001155820">
    <property type="component" value="Unassembled WGS sequence"/>
</dbReference>
<dbReference type="SMART" id="SM00421">
    <property type="entry name" value="HTH_LUXR"/>
    <property type="match status" value="1"/>
</dbReference>
<dbReference type="EMBL" id="JABRWM010000002">
    <property type="protein sequence ID" value="NRF17689.1"/>
    <property type="molecule type" value="Genomic_DNA"/>
</dbReference>
<organism evidence="6 7">
    <name type="scientific">Agrobacterium pusense</name>
    <dbReference type="NCBI Taxonomy" id="648995"/>
    <lineage>
        <taxon>Bacteria</taxon>
        <taxon>Pseudomonadati</taxon>
        <taxon>Pseudomonadota</taxon>
        <taxon>Alphaproteobacteria</taxon>
        <taxon>Hyphomicrobiales</taxon>
        <taxon>Rhizobiaceae</taxon>
        <taxon>Rhizobium/Agrobacterium group</taxon>
        <taxon>Agrobacterium</taxon>
    </lineage>
</organism>
<dbReference type="InterPro" id="IPR016032">
    <property type="entry name" value="Sig_transdc_resp-reg_C-effctor"/>
</dbReference>
<gene>
    <name evidence="5" type="ORF">FOB26_00760</name>
    <name evidence="6" type="ORF">FOB41_02030</name>
</gene>
<evidence type="ECO:0000259" key="4">
    <source>
        <dbReference type="PROSITE" id="PS50043"/>
    </source>
</evidence>
<dbReference type="PANTHER" id="PTHR44688:SF16">
    <property type="entry name" value="DNA-BINDING TRANSCRIPTIONAL ACTIVATOR DEVR_DOSR"/>
    <property type="match status" value="1"/>
</dbReference>
<evidence type="ECO:0000313" key="6">
    <source>
        <dbReference type="EMBL" id="QIX19973.1"/>
    </source>
</evidence>
<dbReference type="Gene3D" id="1.10.10.10">
    <property type="entry name" value="Winged helix-like DNA-binding domain superfamily/Winged helix DNA-binding domain"/>
    <property type="match status" value="1"/>
</dbReference>
<evidence type="ECO:0000256" key="1">
    <source>
        <dbReference type="ARBA" id="ARBA00023015"/>
    </source>
</evidence>
<dbReference type="Proteomes" id="UP000500870">
    <property type="component" value="Plasmid unnamed1"/>
</dbReference>
<dbReference type="GO" id="GO:0003677">
    <property type="term" value="F:DNA binding"/>
    <property type="evidence" value="ECO:0007669"/>
    <property type="project" value="UniProtKB-KW"/>
</dbReference>
<dbReference type="GO" id="GO:0006355">
    <property type="term" value="P:regulation of DNA-templated transcription"/>
    <property type="evidence" value="ECO:0007669"/>
    <property type="project" value="InterPro"/>
</dbReference>
<protein>
    <recommendedName>
        <fullName evidence="4">HTH luxR-type domain-containing protein</fullName>
    </recommendedName>
</protein>
<dbReference type="PROSITE" id="PS00622">
    <property type="entry name" value="HTH_LUXR_1"/>
    <property type="match status" value="1"/>
</dbReference>
<dbReference type="Pfam" id="PF00196">
    <property type="entry name" value="GerE"/>
    <property type="match status" value="1"/>
</dbReference>
<evidence type="ECO:0000313" key="7">
    <source>
        <dbReference type="Proteomes" id="UP000500870"/>
    </source>
</evidence>
<evidence type="ECO:0000313" key="5">
    <source>
        <dbReference type="EMBL" id="NRF17689.1"/>
    </source>
</evidence>
<evidence type="ECO:0000256" key="3">
    <source>
        <dbReference type="ARBA" id="ARBA00023163"/>
    </source>
</evidence>